<dbReference type="EMBL" id="JARRIG010000007">
    <property type="protein sequence ID" value="MFA4805082.1"/>
    <property type="molecule type" value="Genomic_DNA"/>
</dbReference>
<proteinExistence type="predicted"/>
<organism evidence="1 2">
    <name type="scientific">Pyrococcus kukulkanii</name>
    <dbReference type="NCBI Taxonomy" id="1609559"/>
    <lineage>
        <taxon>Archaea</taxon>
        <taxon>Methanobacteriati</taxon>
        <taxon>Methanobacteriota</taxon>
        <taxon>Thermococci</taxon>
        <taxon>Thermococcales</taxon>
        <taxon>Thermococcaceae</taxon>
        <taxon>Pyrococcus</taxon>
    </lineage>
</organism>
<reference evidence="1 2" key="1">
    <citation type="submission" date="2023-03" db="EMBL/GenBank/DDBJ databases">
        <title>Speciation in Pyrococcus: adaptation to high temperature as a mechanism.</title>
        <authorList>
            <person name="Gu J."/>
        </authorList>
    </citation>
    <scope>NUCLEOTIDE SEQUENCE [LARGE SCALE GENOMIC DNA]</scope>
    <source>
        <strain evidence="1 2">LMOA34</strain>
    </source>
</reference>
<protein>
    <submittedName>
        <fullName evidence="1">Uncharacterized protein</fullName>
    </submittedName>
</protein>
<gene>
    <name evidence="1" type="ORF">P8X34_10140</name>
</gene>
<accession>A0ABV4T5E0</accession>
<name>A0ABV4T5E0_9EURY</name>
<evidence type="ECO:0000313" key="2">
    <source>
        <dbReference type="Proteomes" id="UP001571980"/>
    </source>
</evidence>
<evidence type="ECO:0000313" key="1">
    <source>
        <dbReference type="EMBL" id="MFA4805082.1"/>
    </source>
</evidence>
<keyword evidence="2" id="KW-1185">Reference proteome</keyword>
<dbReference type="RefSeq" id="WP_372824392.1">
    <property type="nucleotide sequence ID" value="NZ_JARRID010000006.1"/>
</dbReference>
<sequence length="140" mass="16400">MASPVGEVLSKTGRDILSEVFKGYTTAKDIISELGVEGVTSRRRAYKELRRVVASLELDVERLDVESEWVLGRIMRYYGIDHEAILDRVRKKIRPYVMLIPEEYKGEIIRRMKETREVNKVVIAFENGRMVTRVEKVRKW</sequence>
<dbReference type="Proteomes" id="UP001571980">
    <property type="component" value="Unassembled WGS sequence"/>
</dbReference>
<comment type="caution">
    <text evidence="1">The sequence shown here is derived from an EMBL/GenBank/DDBJ whole genome shotgun (WGS) entry which is preliminary data.</text>
</comment>